<dbReference type="InterPro" id="IPR002885">
    <property type="entry name" value="PPR_rpt"/>
</dbReference>
<dbReference type="SMART" id="SM00463">
    <property type="entry name" value="SMR"/>
    <property type="match status" value="1"/>
</dbReference>
<reference evidence="5" key="1">
    <citation type="submission" date="2023-01" db="EMBL/GenBank/DDBJ databases">
        <title>Metagenome sequencing of chrysophaentin producing Chrysophaeum taylorii.</title>
        <authorList>
            <person name="Davison J."/>
            <person name="Bewley C."/>
        </authorList>
    </citation>
    <scope>NUCLEOTIDE SEQUENCE</scope>
    <source>
        <strain evidence="5">NIES-1699</strain>
    </source>
</reference>
<feature type="repeat" description="PPR" evidence="2">
    <location>
        <begin position="53"/>
        <end position="87"/>
    </location>
</feature>
<dbReference type="NCBIfam" id="TIGR00756">
    <property type="entry name" value="PPR"/>
    <property type="match status" value="1"/>
</dbReference>
<sequence>MMRCLVPLLCCVSGLQVVVERDAVAAVTRAGRLKQGSEVSRLLERLPVSTLNELRSYNALIAACGRVGLTEEALSLFESAGRAAAKGRIAAPDAFTYSSALSALANAPERWPRAVALFEDFGGENIFVSNALLKTLKAAGRPREALEVLERMPERDAVSYTTVLATRGVGAKTAASLVEKMKGEGVRPDKKVYAAAVAACRDDPDAALRLLEAIPPRLRSEHAASAAISVAPPETAISIFESLIDPSEVSYTAAITRVDWKTAVRLLDRAVKANRASEDVCRATLAACERGATSRSAKAAIAVFKHARLTYGLLDRATVNAGISALGAGGLVEAALALFDEFEKGNAISASDPDAVSYSAALAACAHPAVARERWRDGLGLLAEMVRNRIPIEPGAIGAALVACERGGASRQAAAVVRLAARRRVSVDASCYDAAILAQCNDTKDGWKRAISLLREMRRTSGLEPATRTYVAVLETLKLAGQRERADIVYAAARVRGKLSHAHPEGPNTIDLHYFSRAAAACALRAALREANPNSDLKIVVGRGLRSKNKPILREFVEETLRTEHGIEARVDPANPGRLVVSAARLRPHLLWRLSTSTPLIQHPALFLSAATRHDRGGGGGGEKNHHMPLDELLALESMMDP</sequence>
<dbReference type="PROSITE" id="PS51375">
    <property type="entry name" value="PPR"/>
    <property type="match status" value="2"/>
</dbReference>
<evidence type="ECO:0000256" key="1">
    <source>
        <dbReference type="ARBA" id="ARBA00022737"/>
    </source>
</evidence>
<dbReference type="InterPro" id="IPR036063">
    <property type="entry name" value="Smr_dom_sf"/>
</dbReference>
<dbReference type="InterPro" id="IPR002625">
    <property type="entry name" value="Smr_dom"/>
</dbReference>
<dbReference type="EMBL" id="JAQMWT010000670">
    <property type="protein sequence ID" value="KAJ8598571.1"/>
    <property type="molecule type" value="Genomic_DNA"/>
</dbReference>
<keyword evidence="3" id="KW-0732">Signal</keyword>
<evidence type="ECO:0000313" key="6">
    <source>
        <dbReference type="Proteomes" id="UP001230188"/>
    </source>
</evidence>
<dbReference type="Proteomes" id="UP001230188">
    <property type="component" value="Unassembled WGS sequence"/>
</dbReference>
<evidence type="ECO:0000256" key="3">
    <source>
        <dbReference type="SAM" id="SignalP"/>
    </source>
</evidence>
<dbReference type="InterPro" id="IPR011990">
    <property type="entry name" value="TPR-like_helical_dom_sf"/>
</dbReference>
<dbReference type="PROSITE" id="PS50828">
    <property type="entry name" value="SMR"/>
    <property type="match status" value="1"/>
</dbReference>
<evidence type="ECO:0000256" key="2">
    <source>
        <dbReference type="PROSITE-ProRule" id="PRU00708"/>
    </source>
</evidence>
<organism evidence="5 6">
    <name type="scientific">Chrysophaeum taylorii</name>
    <dbReference type="NCBI Taxonomy" id="2483200"/>
    <lineage>
        <taxon>Eukaryota</taxon>
        <taxon>Sar</taxon>
        <taxon>Stramenopiles</taxon>
        <taxon>Ochrophyta</taxon>
        <taxon>Pelagophyceae</taxon>
        <taxon>Pelagomonadales</taxon>
        <taxon>Pelagomonadaceae</taxon>
        <taxon>Chrysophaeum</taxon>
    </lineage>
</organism>
<dbReference type="AlphaFoldDB" id="A0AAD7U5G4"/>
<dbReference type="Pfam" id="PF01535">
    <property type="entry name" value="PPR"/>
    <property type="match status" value="2"/>
</dbReference>
<feature type="signal peptide" evidence="3">
    <location>
        <begin position="1"/>
        <end position="20"/>
    </location>
</feature>
<keyword evidence="6" id="KW-1185">Reference proteome</keyword>
<evidence type="ECO:0000259" key="4">
    <source>
        <dbReference type="PROSITE" id="PS50828"/>
    </source>
</evidence>
<feature type="domain" description="Smr" evidence="4">
    <location>
        <begin position="510"/>
        <end position="584"/>
    </location>
</feature>
<dbReference type="SUPFAM" id="SSF160443">
    <property type="entry name" value="SMR domain-like"/>
    <property type="match status" value="1"/>
</dbReference>
<keyword evidence="1" id="KW-0677">Repeat</keyword>
<gene>
    <name evidence="5" type="ORF">CTAYLR_001688</name>
</gene>
<dbReference type="PANTHER" id="PTHR47447">
    <property type="entry name" value="OS03G0856100 PROTEIN"/>
    <property type="match status" value="1"/>
</dbReference>
<comment type="caution">
    <text evidence="5">The sequence shown here is derived from an EMBL/GenBank/DDBJ whole genome shotgun (WGS) entry which is preliminary data.</text>
</comment>
<protein>
    <recommendedName>
        <fullName evidence="4">Smr domain-containing protein</fullName>
    </recommendedName>
</protein>
<evidence type="ECO:0000313" key="5">
    <source>
        <dbReference type="EMBL" id="KAJ8598571.1"/>
    </source>
</evidence>
<feature type="repeat" description="PPR" evidence="2">
    <location>
        <begin position="125"/>
        <end position="159"/>
    </location>
</feature>
<dbReference type="Gene3D" id="3.30.1370.110">
    <property type="match status" value="1"/>
</dbReference>
<dbReference type="PANTHER" id="PTHR47447:SF17">
    <property type="entry name" value="OS12G0638900 PROTEIN"/>
    <property type="match status" value="1"/>
</dbReference>
<proteinExistence type="predicted"/>
<name>A0AAD7U5G4_9STRA</name>
<feature type="chain" id="PRO_5041954871" description="Smr domain-containing protein" evidence="3">
    <location>
        <begin position="21"/>
        <end position="642"/>
    </location>
</feature>
<dbReference type="Gene3D" id="1.25.40.10">
    <property type="entry name" value="Tetratricopeptide repeat domain"/>
    <property type="match status" value="3"/>
</dbReference>
<accession>A0AAD7U5G4</accession>